<evidence type="ECO:0000256" key="2">
    <source>
        <dbReference type="SAM" id="Phobius"/>
    </source>
</evidence>
<dbReference type="STRING" id="574349.SAMN05443545_10644"/>
<protein>
    <submittedName>
        <fullName evidence="3">Uncharacterized protein</fullName>
    </submittedName>
</protein>
<feature type="transmembrane region" description="Helical" evidence="2">
    <location>
        <begin position="213"/>
        <end position="233"/>
    </location>
</feature>
<dbReference type="EMBL" id="FNNI01000006">
    <property type="protein sequence ID" value="SDX54886.1"/>
    <property type="molecule type" value="Genomic_DNA"/>
</dbReference>
<feature type="transmembrane region" description="Helical" evidence="2">
    <location>
        <begin position="12"/>
        <end position="33"/>
    </location>
</feature>
<feature type="region of interest" description="Disordered" evidence="1">
    <location>
        <begin position="68"/>
        <end position="89"/>
    </location>
</feature>
<keyword evidence="2" id="KW-0472">Membrane</keyword>
<feature type="compositionally biased region" description="Polar residues" evidence="1">
    <location>
        <begin position="71"/>
        <end position="81"/>
    </location>
</feature>
<gene>
    <name evidence="3" type="ORF">SAMN05443545_10644</name>
</gene>
<reference evidence="3 4" key="1">
    <citation type="submission" date="2016-10" db="EMBL/GenBank/DDBJ databases">
        <authorList>
            <person name="de Groot N.N."/>
        </authorList>
    </citation>
    <scope>NUCLEOTIDE SEQUENCE [LARGE SCALE GENOMIC DNA]</scope>
    <source>
        <strain evidence="3 4">DSM 19219</strain>
    </source>
</reference>
<dbReference type="Proteomes" id="UP000198500">
    <property type="component" value="Unassembled WGS sequence"/>
</dbReference>
<keyword evidence="2" id="KW-1133">Transmembrane helix</keyword>
<accession>A0A1H3CLC4</accession>
<keyword evidence="4" id="KW-1185">Reference proteome</keyword>
<dbReference type="RefSeq" id="WP_092570092.1">
    <property type="nucleotide sequence ID" value="NZ_BMXH01000010.1"/>
</dbReference>
<proteinExistence type="predicted"/>
<name>A0A1H3CLC4_9GAMM</name>
<keyword evidence="2" id="KW-0812">Transmembrane</keyword>
<evidence type="ECO:0000256" key="1">
    <source>
        <dbReference type="SAM" id="MobiDB-lite"/>
    </source>
</evidence>
<dbReference type="AlphaFoldDB" id="A0A1H3CLC4"/>
<evidence type="ECO:0000313" key="4">
    <source>
        <dbReference type="Proteomes" id="UP000198500"/>
    </source>
</evidence>
<dbReference type="OrthoDB" id="6183618at2"/>
<evidence type="ECO:0000313" key="3">
    <source>
        <dbReference type="EMBL" id="SDX54886.1"/>
    </source>
</evidence>
<organism evidence="3 4">
    <name type="scientific">Aidingimonas halophila</name>
    <dbReference type="NCBI Taxonomy" id="574349"/>
    <lineage>
        <taxon>Bacteria</taxon>
        <taxon>Pseudomonadati</taxon>
        <taxon>Pseudomonadota</taxon>
        <taxon>Gammaproteobacteria</taxon>
        <taxon>Oceanospirillales</taxon>
        <taxon>Halomonadaceae</taxon>
        <taxon>Aidingimonas</taxon>
    </lineage>
</organism>
<sequence length="256" mass="29074">MLQKLENIYLGILRAFVIVVAGILLISAAFYGLGALKGLQSPPEHETFVPRVEHEGEAQDIVDSYADAPDASQSMTESQEAAGQVDDESEDPNLAHYEEVADLIDSFVVEVTDGQLTTDIGFLIDNIRNRAEYYSYQARIDAYAEGLVSYLDEILNDEEVRDRADRTNAFDIVNRALDSYDQTFDRQIEQEEQRRNQERHQHIQDKANATQSLYIAGGTFGAFLFIVFLSIFIKIERNLRTLSQYVSYQNQARQND</sequence>